<keyword evidence="3" id="KW-0378">Hydrolase</keyword>
<keyword evidence="11" id="KW-1185">Reference proteome</keyword>
<dbReference type="Proteomes" id="UP001249851">
    <property type="component" value="Unassembled WGS sequence"/>
</dbReference>
<evidence type="ECO:0000313" key="11">
    <source>
        <dbReference type="Proteomes" id="UP001249851"/>
    </source>
</evidence>
<keyword evidence="6" id="KW-1015">Disulfide bond</keyword>
<dbReference type="InterPro" id="IPR039417">
    <property type="entry name" value="Peptidase_C1A_papain-like"/>
</dbReference>
<dbReference type="SUPFAM" id="SSF54001">
    <property type="entry name" value="Cysteine proteinases"/>
    <property type="match status" value="2"/>
</dbReference>
<dbReference type="PROSITE" id="PS00640">
    <property type="entry name" value="THIOL_PROTEASE_ASN"/>
    <property type="match status" value="1"/>
</dbReference>
<feature type="domain" description="Cathepsin propeptide inhibitor" evidence="9">
    <location>
        <begin position="321"/>
        <end position="378"/>
    </location>
</feature>
<keyword evidence="4" id="KW-0788">Thiol protease</keyword>
<comment type="caution">
    <text evidence="10">The sequence shown here is derived from an EMBL/GenBank/DDBJ whole genome shotgun (WGS) entry which is preliminary data.</text>
</comment>
<dbReference type="FunFam" id="3.90.70.10:FF:000006">
    <property type="entry name" value="Cathepsin S"/>
    <property type="match status" value="2"/>
</dbReference>
<evidence type="ECO:0000256" key="4">
    <source>
        <dbReference type="ARBA" id="ARBA00022807"/>
    </source>
</evidence>
<gene>
    <name evidence="10" type="ORF">P5673_024247</name>
</gene>
<evidence type="ECO:0000256" key="5">
    <source>
        <dbReference type="ARBA" id="ARBA00023145"/>
    </source>
</evidence>
<dbReference type="PANTHER" id="PTHR12411">
    <property type="entry name" value="CYSTEINE PROTEASE FAMILY C1-RELATED"/>
    <property type="match status" value="1"/>
</dbReference>
<feature type="domain" description="Peptidase C1A papain C-terminal" evidence="8">
    <location>
        <begin position="410"/>
        <end position="626"/>
    </location>
</feature>
<reference evidence="10" key="1">
    <citation type="journal article" date="2023" name="G3 (Bethesda)">
        <title>Whole genome assembly and annotation of the endangered Caribbean coral Acropora cervicornis.</title>
        <authorList>
            <person name="Selwyn J.D."/>
            <person name="Vollmer S.V."/>
        </authorList>
    </citation>
    <scope>NUCLEOTIDE SEQUENCE</scope>
    <source>
        <strain evidence="10">K2</strain>
    </source>
</reference>
<keyword evidence="5" id="KW-0865">Zymogen</keyword>
<dbReference type="InterPro" id="IPR025660">
    <property type="entry name" value="Pept_his_AS"/>
</dbReference>
<dbReference type="EMBL" id="JARQWQ010000071">
    <property type="protein sequence ID" value="KAK2554245.1"/>
    <property type="molecule type" value="Genomic_DNA"/>
</dbReference>
<dbReference type="InterPro" id="IPR025661">
    <property type="entry name" value="Pept_asp_AS"/>
</dbReference>
<protein>
    <submittedName>
        <fullName evidence="10">Cathepsin L</fullName>
    </submittedName>
</protein>
<dbReference type="InterPro" id="IPR013128">
    <property type="entry name" value="Peptidase_C1A"/>
</dbReference>
<feature type="domain" description="Cathepsin propeptide inhibitor" evidence="9">
    <location>
        <begin position="27"/>
        <end position="84"/>
    </location>
</feature>
<dbReference type="Pfam" id="PF00112">
    <property type="entry name" value="Peptidase_C1"/>
    <property type="match status" value="2"/>
</dbReference>
<dbReference type="Pfam" id="PF08246">
    <property type="entry name" value="Inhibitor_I29"/>
    <property type="match status" value="2"/>
</dbReference>
<proteinExistence type="inferred from homology"/>
<dbReference type="GO" id="GO:0008234">
    <property type="term" value="F:cysteine-type peptidase activity"/>
    <property type="evidence" value="ECO:0007669"/>
    <property type="project" value="UniProtKB-KW"/>
</dbReference>
<keyword evidence="7" id="KW-0732">Signal</keyword>
<dbReference type="CDD" id="cd02248">
    <property type="entry name" value="Peptidase_C1A"/>
    <property type="match status" value="2"/>
</dbReference>
<evidence type="ECO:0000256" key="1">
    <source>
        <dbReference type="ARBA" id="ARBA00008455"/>
    </source>
</evidence>
<evidence type="ECO:0000256" key="7">
    <source>
        <dbReference type="SAM" id="SignalP"/>
    </source>
</evidence>
<evidence type="ECO:0000313" key="10">
    <source>
        <dbReference type="EMBL" id="KAK2554245.1"/>
    </source>
</evidence>
<organism evidence="10 11">
    <name type="scientific">Acropora cervicornis</name>
    <name type="common">Staghorn coral</name>
    <dbReference type="NCBI Taxonomy" id="6130"/>
    <lineage>
        <taxon>Eukaryota</taxon>
        <taxon>Metazoa</taxon>
        <taxon>Cnidaria</taxon>
        <taxon>Anthozoa</taxon>
        <taxon>Hexacorallia</taxon>
        <taxon>Scleractinia</taxon>
        <taxon>Astrocoeniina</taxon>
        <taxon>Acroporidae</taxon>
        <taxon>Acropora</taxon>
    </lineage>
</organism>
<feature type="signal peptide" evidence="7">
    <location>
        <begin position="1"/>
        <end position="18"/>
    </location>
</feature>
<reference evidence="10" key="2">
    <citation type="journal article" date="2023" name="Science">
        <title>Genomic signatures of disease resistance in endangered staghorn corals.</title>
        <authorList>
            <person name="Vollmer S.V."/>
            <person name="Selwyn J.D."/>
            <person name="Despard B.A."/>
            <person name="Roesel C.L."/>
        </authorList>
    </citation>
    <scope>NUCLEOTIDE SEQUENCE</scope>
    <source>
        <strain evidence="10">K2</strain>
    </source>
</reference>
<evidence type="ECO:0000256" key="3">
    <source>
        <dbReference type="ARBA" id="ARBA00022801"/>
    </source>
</evidence>
<dbReference type="InterPro" id="IPR000169">
    <property type="entry name" value="Pept_cys_AS"/>
</dbReference>
<dbReference type="InterPro" id="IPR013201">
    <property type="entry name" value="Prot_inhib_I29"/>
</dbReference>
<dbReference type="PROSITE" id="PS00139">
    <property type="entry name" value="THIOL_PROTEASE_CYS"/>
    <property type="match status" value="2"/>
</dbReference>
<accession>A0AAD9Q4K3</accession>
<sequence length="627" mass="69736">MAHLTFLLVVSFASGALSGLLIKDNAWHAWKQYHNKMYTSDDEESLRYTIWNNNLKKINQHNSKMRKAFTLEMNHLGDMTSKEVHLLLNGYNSKKKEPKSHGTDAVTFLPPSNVVLPKEVDWRTKGYVTPVKNQGQCGSCWAFSTVREFTTLISCQHFKKTGKLVSLSEQNLVDCSEKFGNNGCEGGLMDNAFRYIKANDGIDTESSYPYVASDEKCRFNKSDVGADDTGYVNVKSGDEEALKMAVATVGPVSVAIDASHLSFQFYKDGVYVEPDCSTTLLDHGVLAVGYGTTEEGQDYWLVKNSFASATLSDLLIKDNAWHAWKEYYNKIYTSDDEESLRHSIWINNLKIVNQHNSDKNKSFTMEMNHLGDMTVKEVHLLLNGYNRKKKEPKSYGTDAVTFLPPSNVVLPKEIDWRTKGYVTPVKNQGQCGSCWAFSATGSLEGQHFKKTGKLVSLSEQNLVDCSQKFGNYGCGGGWMDNAFRYIKANNGIDTEASYPYIGVNEKCSFNKSDVGADATGYVDVKSGDEDALKMAVATVGPISVAIDALSSSFMMYKDGVYVEPDCSTTFLDHGVLAVGYGTTEEGQDYWLVKNSWGTDWGMEGYIKMARNKHNMCGIATKASYPLV</sequence>
<feature type="domain" description="Peptidase C1A papain C-terminal" evidence="8">
    <location>
        <begin position="116"/>
        <end position="314"/>
    </location>
</feature>
<dbReference type="Gene3D" id="3.90.70.10">
    <property type="entry name" value="Cysteine proteinases"/>
    <property type="match status" value="2"/>
</dbReference>
<keyword evidence="2" id="KW-0645">Protease</keyword>
<evidence type="ECO:0000256" key="6">
    <source>
        <dbReference type="ARBA" id="ARBA00023157"/>
    </source>
</evidence>
<comment type="similarity">
    <text evidence="1">Belongs to the peptidase C1 family.</text>
</comment>
<dbReference type="InterPro" id="IPR000668">
    <property type="entry name" value="Peptidase_C1A_C"/>
</dbReference>
<name>A0AAD9Q4K3_ACRCE</name>
<evidence type="ECO:0000259" key="8">
    <source>
        <dbReference type="SMART" id="SM00645"/>
    </source>
</evidence>
<dbReference type="SMART" id="SM00645">
    <property type="entry name" value="Pept_C1"/>
    <property type="match status" value="2"/>
</dbReference>
<dbReference type="AlphaFoldDB" id="A0AAD9Q4K3"/>
<dbReference type="PROSITE" id="PS00639">
    <property type="entry name" value="THIOL_PROTEASE_HIS"/>
    <property type="match status" value="2"/>
</dbReference>
<dbReference type="SMART" id="SM00848">
    <property type="entry name" value="Inhibitor_I29"/>
    <property type="match status" value="2"/>
</dbReference>
<evidence type="ECO:0000256" key="2">
    <source>
        <dbReference type="ARBA" id="ARBA00022670"/>
    </source>
</evidence>
<dbReference type="PRINTS" id="PR00705">
    <property type="entry name" value="PAPAIN"/>
</dbReference>
<feature type="chain" id="PRO_5042106724" evidence="7">
    <location>
        <begin position="19"/>
        <end position="627"/>
    </location>
</feature>
<dbReference type="InterPro" id="IPR038765">
    <property type="entry name" value="Papain-like_cys_pep_sf"/>
</dbReference>
<evidence type="ECO:0000259" key="9">
    <source>
        <dbReference type="SMART" id="SM00848"/>
    </source>
</evidence>
<dbReference type="GO" id="GO:0006508">
    <property type="term" value="P:proteolysis"/>
    <property type="evidence" value="ECO:0007669"/>
    <property type="project" value="UniProtKB-KW"/>
</dbReference>